<keyword evidence="1" id="KW-0472">Membrane</keyword>
<protein>
    <submittedName>
        <fullName evidence="3">Zinc-ribbon domain-containing protein</fullName>
    </submittedName>
</protein>
<gene>
    <name evidence="3" type="ORF">ACFSKO_02330</name>
</gene>
<evidence type="ECO:0000313" key="3">
    <source>
        <dbReference type="EMBL" id="MFD2204427.1"/>
    </source>
</evidence>
<sequence length="259" mass="28316">MIISCPECSGKFRVAAEALGESGRKVRCKSCRHTWFQTPDAEIEIAAPAVSPDINTGISEIPENIVGPSEVAPEPVNDDFIEPGKVRSKKPKGFAPEKAKKKGKGVLVGWLLFFALAGGLGYGFWSERVLIVKTVPEAMKLYELLDLQVFLTGEGLKIENQKFERATKDGTKLIVVTGEIVNVTNEKIIIPKLIGSLRANTGEALSRKTISPSVKFLGPEEKTEFFIELISTPKAIQADVNFVSDEEALQTPDFDPIDK</sequence>
<feature type="domain" description="Zinc finger/thioredoxin putative" evidence="2">
    <location>
        <begin position="1"/>
        <end position="36"/>
    </location>
</feature>
<reference evidence="4" key="1">
    <citation type="journal article" date="2019" name="Int. J. Syst. Evol. Microbiol.">
        <title>The Global Catalogue of Microorganisms (GCM) 10K type strain sequencing project: providing services to taxonomists for standard genome sequencing and annotation.</title>
        <authorList>
            <consortium name="The Broad Institute Genomics Platform"/>
            <consortium name="The Broad Institute Genome Sequencing Center for Infectious Disease"/>
            <person name="Wu L."/>
            <person name="Ma J."/>
        </authorList>
    </citation>
    <scope>NUCLEOTIDE SEQUENCE [LARGE SCALE GENOMIC DNA]</scope>
    <source>
        <strain evidence="4">CGMCC 4.7192</strain>
    </source>
</reference>
<evidence type="ECO:0000256" key="1">
    <source>
        <dbReference type="SAM" id="Phobius"/>
    </source>
</evidence>
<keyword evidence="1" id="KW-1133">Transmembrane helix</keyword>
<name>A0ABW5BEA4_9PROT</name>
<dbReference type="NCBIfam" id="TIGR02098">
    <property type="entry name" value="MJ0042_CXXC"/>
    <property type="match status" value="1"/>
</dbReference>
<dbReference type="InterPro" id="IPR011723">
    <property type="entry name" value="Znf/thioredoxin_put"/>
</dbReference>
<comment type="caution">
    <text evidence="3">The sequence shown here is derived from an EMBL/GenBank/DDBJ whole genome shotgun (WGS) entry which is preliminary data.</text>
</comment>
<keyword evidence="1" id="KW-0812">Transmembrane</keyword>
<feature type="transmembrane region" description="Helical" evidence="1">
    <location>
        <begin position="106"/>
        <end position="125"/>
    </location>
</feature>
<dbReference type="EMBL" id="JBHUII010000001">
    <property type="protein sequence ID" value="MFD2204427.1"/>
    <property type="molecule type" value="Genomic_DNA"/>
</dbReference>
<evidence type="ECO:0000259" key="2">
    <source>
        <dbReference type="Pfam" id="PF13717"/>
    </source>
</evidence>
<evidence type="ECO:0000313" key="4">
    <source>
        <dbReference type="Proteomes" id="UP001597294"/>
    </source>
</evidence>
<proteinExistence type="predicted"/>
<keyword evidence="4" id="KW-1185">Reference proteome</keyword>
<organism evidence="3 4">
    <name type="scientific">Kiloniella antarctica</name>
    <dbReference type="NCBI Taxonomy" id="1550907"/>
    <lineage>
        <taxon>Bacteria</taxon>
        <taxon>Pseudomonadati</taxon>
        <taxon>Pseudomonadota</taxon>
        <taxon>Alphaproteobacteria</taxon>
        <taxon>Rhodospirillales</taxon>
        <taxon>Kiloniellaceae</taxon>
        <taxon>Kiloniella</taxon>
    </lineage>
</organism>
<dbReference type="Proteomes" id="UP001597294">
    <property type="component" value="Unassembled WGS sequence"/>
</dbReference>
<dbReference type="Pfam" id="PF13717">
    <property type="entry name" value="Zn_ribbon_4"/>
    <property type="match status" value="1"/>
</dbReference>
<dbReference type="RefSeq" id="WP_380248002.1">
    <property type="nucleotide sequence ID" value="NZ_JBHUII010000001.1"/>
</dbReference>
<accession>A0ABW5BEA4</accession>